<dbReference type="SUPFAM" id="SSF51126">
    <property type="entry name" value="Pectin lyase-like"/>
    <property type="match status" value="2"/>
</dbReference>
<protein>
    <submittedName>
        <fullName evidence="4">Uncharacterized protein</fullName>
    </submittedName>
</protein>
<name>A0ABQ9YIQ2_9EUKA</name>
<dbReference type="InterPro" id="IPR006626">
    <property type="entry name" value="PbH1"/>
</dbReference>
<evidence type="ECO:0000313" key="5">
    <source>
        <dbReference type="Proteomes" id="UP001281761"/>
    </source>
</evidence>
<feature type="compositionally biased region" description="Basic and acidic residues" evidence="1">
    <location>
        <begin position="3194"/>
        <end position="3210"/>
    </location>
</feature>
<keyword evidence="2" id="KW-1133">Transmembrane helix</keyword>
<feature type="signal peptide" evidence="3">
    <location>
        <begin position="1"/>
        <end position="17"/>
    </location>
</feature>
<evidence type="ECO:0000313" key="4">
    <source>
        <dbReference type="EMBL" id="KAK2963469.1"/>
    </source>
</evidence>
<evidence type="ECO:0000256" key="3">
    <source>
        <dbReference type="SAM" id="SignalP"/>
    </source>
</evidence>
<organism evidence="4 5">
    <name type="scientific">Blattamonas nauphoetae</name>
    <dbReference type="NCBI Taxonomy" id="2049346"/>
    <lineage>
        <taxon>Eukaryota</taxon>
        <taxon>Metamonada</taxon>
        <taxon>Preaxostyla</taxon>
        <taxon>Oxymonadida</taxon>
        <taxon>Blattamonas</taxon>
    </lineage>
</organism>
<sequence>MTWGWFCVVLFLELTRSAPSNDLLDGISVESAEPIPLSMSFSRTPPFCLHYCPSLVPSISLIQVPHSSPGFVATSSEELLNSPHLTTSYSFCSFHNLSQSATLKQSTSIISRQQIVGCTVSKCVNPLYGTITRNYNDPGQYFCGNSSLSHCVNRIKQSLPTDRHQLPNKVYESRQFVDVDNSTIFQGDSFNSITEGQHEGGCLYVGTTGTVTVISCTFQNCSSTHGNLGGGCIYLKYGTLNVETSNFTLNWANRDAGAIYLHGGKSTISKCNFDHCLSKGSGGVLSCYGAELTLQTSTFLENEATENGGVLSFDMGTSIYVQDCAFIQNHAGKSGGAGAFYGNRIDSFTIRTCTFESNLVSNPSQSVASDIYFTDDGIKLESVQSLLSDSTSTSSQPRVCIGGTGHYNVIPDKQDTAHVISQTEGNDEDGCGGFSSQTRSNSNKPCRTISRFLSELKISGVSECNATITTASYIDSCMELVDVSLILEAEETTTLTHSGSTCTYVLSMASGNLTISGLSFLLSNIEQTNSNTLSPSFFLLSGPLAFLKLMFCTILPFTSPPSTCNSHFLLASSGKAHLTRCDFSKLSFLDANCIKIHNSASLVLTDSKFDTVTTLSEQESLPPAALLPSSPFPSAFGPAVHADLTDSASLLIDNTTFTSCTLRSHRSDSTVCGGCVFIHIDSSSSSAVLRNSRFSDCTVDALGVGIAGSVCLISQHENPSFSFRSLTFFDNTAKIAKSLLIATPSVELCANNQHFDKAFLTTDDNDMLACNLTSTTAVPIVSLFPFSLTFYLSVSGSESEECGNEGVPCRTFSSAFATALQSVPSMGSADSIEMIVVDSVVSNSVLRLEGVPSLQILSQGSDKAVFECLSPVFTESEEGSVEEDGMLIVIDDTSFHNIHFKQTCNLGAQRSSLFHHISGTLTLSSCVASCINDDRRIEYTFLHSSGGQLIVSSLDASQVLFGDNRVPLSSSTSRPACLLLLDESATASIDGLVGSEMETDSSDAIIVVHGRLVTFQANSLEISDLNNRASFLSALSFAALSINQSSFAGITSTAASGGAVRVHLLELTAFSISNTSFSDCSVISSTGCGGGIYATLQPSSLLVISGCSFTSCQATGTTGVGAAICVALSEGFQAVMVMSELTFMSCSSKTASNLAIVCADAEPTLVLSGLVFGFSDNTSEYAAFVDGDLTNPLPLTSFVPKGFFVSSEGVDETECGKHTNPCGSLAFLMSQHLFETADITIVPGSALVEECIVVIGTFSVESDPTSSIMNKDVKIVFDVGGNLTLNSVNFFFNSNIVPQPPDDAAPSSFILVRCDASVILNICQVTTQPSDMTSSIDLLYPFIFITSEGTLTVDHSKFTLLHPLNVPLLVVGGGMATISETTVSDVSRNNDLSIYSSIDQDSIVTLNSAFLHIQPISTTSPAADVSIKQCSFSNISVNPEIVPGWSSNGGVIHAVLQSSPSFLTIADTTFSQITLGGLTSRGGAVYIDTSDKTYQLTSLQFSQCSAPYGSAVFITSGSLSSAVSKEQFAFDMTSLDEHALEGQDISSSEIVSLLSFFQEPVTVVHISTPGSSASTCGSETNPCSGISAALKIPQTQTEKNFVIDSTVDCFGIDSIGAGEYVFGPSSITATLKFMTLKDQQRNDADTGMITVAGKAKFSRLIFSGPDYLHKHYLFLVTEGELDIGNCVFEYRGSPSNPDTNTINYGVGCSTGGSVNLTTFTISSLAMTDIPLFSAKGSGIVGLNGVEMKKIKLVGLAGIISVAGQASTLHVQGATIEDITIQTDCALVLGTDCGRVRWIANFVENVATSSSKGSVMRLSSTISHSDDNDSESIIISDNTFTNCSAGDPAAFGGCLYISLSNNASLSIVDAQFTKCSAPLGIGGVLGLVLDKINPGLFTVGQIETDECSASYGMIFAAVCSNIYTQLRPSQFQFELPTDTNTYIVFNSPDLASSFELSMLFNSVITVSSSEGHDVAGCGKSGAGPCASVKEAVKSAKSLKTEETSIVILSVSELPIANIDIGSWKGQDGMKLTITGTVETKLVASSSSNDYGMMIGAGHTTITDLSISMNEALSNMCNTPHKSEHRSNSDFANAVFVVGSSGTFSLIRCLIVSRSPAIKSSLPLVRTFGTVILDTIIANTINLLQSSLIEVEAGKLSVETGTIKALTRTSKGHSESDGAFVVIKSTAHTTTSLKNIAFTDVQTTIASGVIGKLVRGGVISATLSSGSRLDLSTLTFKNCSAKATLSKGGCVFVDESLAPNSFTFKSSSFDDSCSAQTGDILYLSVETAESVTQPSFLGTFSPTSSPDNAFILFESSTQTEIPFNNLFTEEPSLDYIVVGGENGVDENDCGRKTTNPCGSLGYSIIRARSLDTEIKTVELVEKAELTVHSIRVGNMTGENAIDLAIRGLSGSALVECVDGDDHGMDIESGSVHLTTLIIKLCPIPPIPTESLKNSMTVSNIISNHEMFYLGQNGQLIIEECSVVALKEPQNTKLTRSLIKSYGTLQIHRTNFTSLHISNCPIISCERGSVRISLVDATAITRTRVLSSKPLSTYSISTYDAAFITVGSPVETIVIHDSNFTSVHSNLQPDPEKRDNINGGVITMLLKSDAIVDVRNVSFSKCGSKSTNSTGGCIYCDATLLQNKQTDEEEEKYVPYSFIDCVYDKDCEARIGSFFFLVVPNNSFILTDFFKGTFAPNEHAPNTFVAEDLQFRLKYNFDEIFEARLQTDCLYCADKTGDDILDCGSLLKPCSTINYGLEVKPQVHRVYIVDAASVTAPVDLSRVELLYYTDKPHPVDHYSTASMCVTKITPYAMTVIHNQTVFLNISISLDKYNLGFDYVLHVEDGTLTLRHVAFQNDYVISSKSFLHAVRSEVVLRTFFANDVKMNSSLPFLTIHSSKVELRNFTMDQMGDTPYVRPSDHEQLCSFSDALMKFSNCTVTVNSSRFADCTRVPFSFVDGRATFHDTGIDRNGPSYTGFQSRQERIVCRYSTLELSSMWDKPSPHEPETTELKSLWVDVQEGCTLNGVKERPSYFFSPTFKKLHATELMNESKKIKGRYQVSLSGSNLLPCGISIEVVPNPSKPKIVTTTSDPEIINETKAVFNIQTTAKSGATIQFQFNLLSATSPPIALLSSPMNLTLPDPSSIGTTVLLCVLIGGSAATLIVLGFMIWYLYKRRLEKKNRKTPSPKANPFTLEAGHQPEDDPFDRKPKKNDEELVELNVPLTSAQEKPRNADDEEEEYDEEDVHHDGPNLIVAKSVDDNPDDFHWSAEFE</sequence>
<proteinExistence type="predicted"/>
<gene>
    <name evidence="4" type="ORF">BLNAU_1512</name>
</gene>
<dbReference type="SMART" id="SM00710">
    <property type="entry name" value="PbH1"/>
    <property type="match status" value="9"/>
</dbReference>
<keyword evidence="5" id="KW-1185">Reference proteome</keyword>
<accession>A0ABQ9YIQ2</accession>
<keyword evidence="2" id="KW-0812">Transmembrane</keyword>
<keyword evidence="3" id="KW-0732">Signal</keyword>
<dbReference type="EMBL" id="JARBJD010000006">
    <property type="protein sequence ID" value="KAK2963469.1"/>
    <property type="molecule type" value="Genomic_DNA"/>
</dbReference>
<feature type="chain" id="PRO_5047441755" evidence="3">
    <location>
        <begin position="18"/>
        <end position="3268"/>
    </location>
</feature>
<feature type="transmembrane region" description="Helical" evidence="2">
    <location>
        <begin position="3144"/>
        <end position="3169"/>
    </location>
</feature>
<dbReference type="InterPro" id="IPR011050">
    <property type="entry name" value="Pectin_lyase_fold/virulence"/>
</dbReference>
<keyword evidence="2" id="KW-0472">Membrane</keyword>
<feature type="compositionally biased region" description="Basic and acidic residues" evidence="1">
    <location>
        <begin position="3253"/>
        <end position="3268"/>
    </location>
</feature>
<evidence type="ECO:0000256" key="1">
    <source>
        <dbReference type="SAM" id="MobiDB-lite"/>
    </source>
</evidence>
<feature type="region of interest" description="Disordered" evidence="1">
    <location>
        <begin position="3178"/>
        <end position="3268"/>
    </location>
</feature>
<dbReference type="PANTHER" id="PTHR11319">
    <property type="entry name" value="G PROTEIN-COUPLED RECEPTOR-RELATED"/>
    <property type="match status" value="1"/>
</dbReference>
<dbReference type="PANTHER" id="PTHR11319:SF35">
    <property type="entry name" value="OUTER MEMBRANE PROTEIN PMPC-RELATED"/>
    <property type="match status" value="1"/>
</dbReference>
<reference evidence="4 5" key="1">
    <citation type="journal article" date="2022" name="bioRxiv">
        <title>Genomics of Preaxostyla Flagellates Illuminates Evolutionary Transitions and the Path Towards Mitochondrial Loss.</title>
        <authorList>
            <person name="Novak L.V.F."/>
            <person name="Treitli S.C."/>
            <person name="Pyrih J."/>
            <person name="Halakuc P."/>
            <person name="Pipaliya S.V."/>
            <person name="Vacek V."/>
            <person name="Brzon O."/>
            <person name="Soukal P."/>
            <person name="Eme L."/>
            <person name="Dacks J.B."/>
            <person name="Karnkowska A."/>
            <person name="Elias M."/>
            <person name="Hampl V."/>
        </authorList>
    </citation>
    <scope>NUCLEOTIDE SEQUENCE [LARGE SCALE GENOMIC DNA]</scope>
    <source>
        <strain evidence="4">NAU3</strain>
        <tissue evidence="4">Gut</tissue>
    </source>
</reference>
<dbReference type="Proteomes" id="UP001281761">
    <property type="component" value="Unassembled WGS sequence"/>
</dbReference>
<comment type="caution">
    <text evidence="4">The sequence shown here is derived from an EMBL/GenBank/DDBJ whole genome shotgun (WGS) entry which is preliminary data.</text>
</comment>
<evidence type="ECO:0000256" key="2">
    <source>
        <dbReference type="SAM" id="Phobius"/>
    </source>
</evidence>
<feature type="compositionally biased region" description="Acidic residues" evidence="1">
    <location>
        <begin position="3230"/>
        <end position="3239"/>
    </location>
</feature>